<dbReference type="EMBL" id="NCEB01000004">
    <property type="protein sequence ID" value="OYX35372.1"/>
    <property type="molecule type" value="Genomic_DNA"/>
</dbReference>
<dbReference type="InterPro" id="IPR007788">
    <property type="entry name" value="QCT"/>
</dbReference>
<dbReference type="Pfam" id="PF05096">
    <property type="entry name" value="Glu_cyclase_2"/>
    <property type="match status" value="1"/>
</dbReference>
<evidence type="ECO:0000313" key="3">
    <source>
        <dbReference type="Proteomes" id="UP000215595"/>
    </source>
</evidence>
<keyword evidence="1" id="KW-0732">Signal</keyword>
<feature type="signal peptide" evidence="1">
    <location>
        <begin position="1"/>
        <end position="25"/>
    </location>
</feature>
<comment type="caution">
    <text evidence="2">The sequence shown here is derived from an EMBL/GenBank/DDBJ whole genome shotgun (WGS) entry which is preliminary data.</text>
</comment>
<evidence type="ECO:0000313" key="2">
    <source>
        <dbReference type="EMBL" id="OYX35372.1"/>
    </source>
</evidence>
<gene>
    <name evidence="2" type="ORF">B7Z01_02705</name>
</gene>
<dbReference type="SUPFAM" id="SSF50969">
    <property type="entry name" value="YVTN repeat-like/Quinoprotein amine dehydrogenase"/>
    <property type="match status" value="1"/>
</dbReference>
<dbReference type="Gene3D" id="2.130.10.10">
    <property type="entry name" value="YVTN repeat-like/Quinoprotein amine dehydrogenase"/>
    <property type="match status" value="1"/>
</dbReference>
<dbReference type="AlphaFoldDB" id="A0A258FUF1"/>
<organism evidence="2 3">
    <name type="scientific">Brevundimonas subvibrioides</name>
    <dbReference type="NCBI Taxonomy" id="74313"/>
    <lineage>
        <taxon>Bacteria</taxon>
        <taxon>Pseudomonadati</taxon>
        <taxon>Pseudomonadota</taxon>
        <taxon>Alphaproteobacteria</taxon>
        <taxon>Caulobacterales</taxon>
        <taxon>Caulobacteraceae</taxon>
        <taxon>Brevundimonas</taxon>
    </lineage>
</organism>
<reference evidence="2 3" key="1">
    <citation type="submission" date="2017-03" db="EMBL/GenBank/DDBJ databases">
        <title>Lifting the veil on microbial sulfur biogeochemistry in mining wastewaters.</title>
        <authorList>
            <person name="Kantor R.S."/>
            <person name="Colenbrander Nelson T."/>
            <person name="Marshall S."/>
            <person name="Bennett D."/>
            <person name="Apte S."/>
            <person name="Camacho D."/>
            <person name="Thomas B.C."/>
            <person name="Warren L.A."/>
            <person name="Banfield J.F."/>
        </authorList>
    </citation>
    <scope>NUCLEOTIDE SEQUENCE [LARGE SCALE GENOMIC DNA]</scope>
    <source>
        <strain evidence="2">32-69-9</strain>
    </source>
</reference>
<protein>
    <submittedName>
        <fullName evidence="2">Glutamine cyclotransferase</fullName>
    </submittedName>
</protein>
<name>A0A258FUF1_9CAUL</name>
<evidence type="ECO:0000256" key="1">
    <source>
        <dbReference type="SAM" id="SignalP"/>
    </source>
</evidence>
<dbReference type="InterPro" id="IPR011044">
    <property type="entry name" value="Quino_amine_DH_bsu"/>
</dbReference>
<proteinExistence type="predicted"/>
<dbReference type="Proteomes" id="UP000215595">
    <property type="component" value="Unassembled WGS sequence"/>
</dbReference>
<dbReference type="InterPro" id="IPR015943">
    <property type="entry name" value="WD40/YVTN_repeat-like_dom_sf"/>
</dbReference>
<feature type="chain" id="PRO_5013396434" evidence="1">
    <location>
        <begin position="26"/>
        <end position="277"/>
    </location>
</feature>
<dbReference type="PANTHER" id="PTHR31270:SF1">
    <property type="entry name" value="GLUTAMINYL-PEPTIDE CYCLOTRANSFERASE"/>
    <property type="match status" value="1"/>
</dbReference>
<sequence>MRSRRLAGLAAGLAVGAALAPAAWAHGQTPQTAPAAAQQAAPIARPPRQGYEIVATYPHDPTAFTQGLVFRNGELLESTGRYPSTVRRVRLEDGAVLMKRELDTAFFGEGLTLIGDRLISLTWQNGRGFVWDPDTLEPEGSFDYAGEGWGLTHDGTRLILSDGTARLRFLDPTTFAETGGVTVNWQGRPVGRLNELEFIDGEVWANVWQTDAILRIDPATGNILSVIDLSGLLAAGEVADPNDEVLNGIAWDPATRRLFVTGKNWPKLFEIRVTQPR</sequence>
<dbReference type="GO" id="GO:0016603">
    <property type="term" value="F:glutaminyl-peptide cyclotransferase activity"/>
    <property type="evidence" value="ECO:0007669"/>
    <property type="project" value="InterPro"/>
</dbReference>
<accession>A0A258FUF1</accession>
<keyword evidence="2" id="KW-0808">Transferase</keyword>
<dbReference type="PANTHER" id="PTHR31270">
    <property type="entry name" value="GLUTAMINYL-PEPTIDE CYCLOTRANSFERASE"/>
    <property type="match status" value="1"/>
</dbReference>